<dbReference type="Pfam" id="PF03795">
    <property type="entry name" value="YCII"/>
    <property type="match status" value="1"/>
</dbReference>
<name>A0ABW3MEQ0_9PSEU</name>
<evidence type="ECO:0000259" key="2">
    <source>
        <dbReference type="Pfam" id="PF03795"/>
    </source>
</evidence>
<dbReference type="InterPro" id="IPR005545">
    <property type="entry name" value="YCII"/>
</dbReference>
<evidence type="ECO:0000256" key="1">
    <source>
        <dbReference type="ARBA" id="ARBA00007689"/>
    </source>
</evidence>
<dbReference type="Proteomes" id="UP001597045">
    <property type="component" value="Unassembled WGS sequence"/>
</dbReference>
<dbReference type="Gene3D" id="3.30.70.1060">
    <property type="entry name" value="Dimeric alpha+beta barrel"/>
    <property type="match status" value="1"/>
</dbReference>
<dbReference type="EMBL" id="JBHTIS010001985">
    <property type="protein sequence ID" value="MFD1049110.1"/>
    <property type="molecule type" value="Genomic_DNA"/>
</dbReference>
<gene>
    <name evidence="3" type="ORF">ACFQ1S_28025</name>
</gene>
<dbReference type="InterPro" id="IPR051807">
    <property type="entry name" value="Sec-metab_biosynth-assoc"/>
</dbReference>
<sequence length="155" mass="17029">MLFFCFHRDRPGSDPLREALVEDHWSYMDRFELIARGPTFGEDGETPTGSVHIVDVPDVAAARAFVFDEPVYQAGGFRDVLLRRWDNALGRTMWDFPGGREGSDRYLVLGLGGGEPADLELPAGDLIAYGPLWSDDGTQWVGTAALVRADSPAEA</sequence>
<feature type="domain" description="YCII-related" evidence="2">
    <location>
        <begin position="1"/>
        <end position="85"/>
    </location>
</feature>
<accession>A0ABW3MEQ0</accession>
<feature type="non-terminal residue" evidence="3">
    <location>
        <position position="155"/>
    </location>
</feature>
<dbReference type="PANTHER" id="PTHR33606:SF3">
    <property type="entry name" value="PROTEIN YCII"/>
    <property type="match status" value="1"/>
</dbReference>
<protein>
    <submittedName>
        <fullName evidence="3">YciI family protein</fullName>
    </submittedName>
</protein>
<dbReference type="SUPFAM" id="SSF54909">
    <property type="entry name" value="Dimeric alpha+beta barrel"/>
    <property type="match status" value="1"/>
</dbReference>
<dbReference type="PANTHER" id="PTHR33606">
    <property type="entry name" value="PROTEIN YCII"/>
    <property type="match status" value="1"/>
</dbReference>
<reference evidence="4" key="1">
    <citation type="journal article" date="2019" name="Int. J. Syst. Evol. Microbiol.">
        <title>The Global Catalogue of Microorganisms (GCM) 10K type strain sequencing project: providing services to taxonomists for standard genome sequencing and annotation.</title>
        <authorList>
            <consortium name="The Broad Institute Genomics Platform"/>
            <consortium name="The Broad Institute Genome Sequencing Center for Infectious Disease"/>
            <person name="Wu L."/>
            <person name="Ma J."/>
        </authorList>
    </citation>
    <scope>NUCLEOTIDE SEQUENCE [LARGE SCALE GENOMIC DNA]</scope>
    <source>
        <strain evidence="4">JCM 31486</strain>
    </source>
</reference>
<proteinExistence type="inferred from homology"/>
<comment type="caution">
    <text evidence="3">The sequence shown here is derived from an EMBL/GenBank/DDBJ whole genome shotgun (WGS) entry which is preliminary data.</text>
</comment>
<keyword evidence="4" id="KW-1185">Reference proteome</keyword>
<comment type="similarity">
    <text evidence="1">Belongs to the YciI family.</text>
</comment>
<organism evidence="3 4">
    <name type="scientific">Kibdelosporangium lantanae</name>
    <dbReference type="NCBI Taxonomy" id="1497396"/>
    <lineage>
        <taxon>Bacteria</taxon>
        <taxon>Bacillati</taxon>
        <taxon>Actinomycetota</taxon>
        <taxon>Actinomycetes</taxon>
        <taxon>Pseudonocardiales</taxon>
        <taxon>Pseudonocardiaceae</taxon>
        <taxon>Kibdelosporangium</taxon>
    </lineage>
</organism>
<evidence type="ECO:0000313" key="3">
    <source>
        <dbReference type="EMBL" id="MFD1049110.1"/>
    </source>
</evidence>
<evidence type="ECO:0000313" key="4">
    <source>
        <dbReference type="Proteomes" id="UP001597045"/>
    </source>
</evidence>
<dbReference type="InterPro" id="IPR011008">
    <property type="entry name" value="Dimeric_a/b-barrel"/>
</dbReference>